<keyword evidence="8" id="KW-0808">Transferase</keyword>
<dbReference type="SUPFAM" id="SSF55021">
    <property type="entry name" value="ACT-like"/>
    <property type="match status" value="2"/>
</dbReference>
<dbReference type="InterPro" id="IPR019455">
    <property type="entry name" value="Acetolactate_synth_ssu_C"/>
</dbReference>
<dbReference type="Gene3D" id="3.30.70.260">
    <property type="match status" value="1"/>
</dbReference>
<dbReference type="InterPro" id="IPR002912">
    <property type="entry name" value="ACT_dom"/>
</dbReference>
<dbReference type="NCBIfam" id="TIGR00119">
    <property type="entry name" value="acolac_sm"/>
    <property type="match status" value="1"/>
</dbReference>
<dbReference type="InterPro" id="IPR039557">
    <property type="entry name" value="AHAS_ACT"/>
</dbReference>
<organism evidence="9 10">
    <name type="scientific">Schaalia turicensis</name>
    <dbReference type="NCBI Taxonomy" id="131111"/>
    <lineage>
        <taxon>Bacteria</taxon>
        <taxon>Bacillati</taxon>
        <taxon>Actinomycetota</taxon>
        <taxon>Actinomycetes</taxon>
        <taxon>Actinomycetales</taxon>
        <taxon>Actinomycetaceae</taxon>
        <taxon>Schaalia</taxon>
    </lineage>
</organism>
<evidence type="ECO:0000256" key="3">
    <source>
        <dbReference type="ARBA" id="ARBA00006341"/>
    </source>
</evidence>
<dbReference type="OrthoDB" id="9787365at2"/>
<name>A0A2I1I3Y6_9ACTO</name>
<dbReference type="UniPathway" id="UPA00049">
    <property type="reaction ID" value="UER00059"/>
</dbReference>
<dbReference type="InterPro" id="IPR027271">
    <property type="entry name" value="Acetolactate_synth/TF_NikR_C"/>
</dbReference>
<dbReference type="EMBL" id="PKKJ01000013">
    <property type="protein sequence ID" value="PKY65803.1"/>
    <property type="molecule type" value="Genomic_DNA"/>
</dbReference>
<dbReference type="UniPathway" id="UPA00047">
    <property type="reaction ID" value="UER00055"/>
</dbReference>
<comment type="similarity">
    <text evidence="3 8">Belongs to the acetolactate synthase small subunit family.</text>
</comment>
<evidence type="ECO:0000256" key="7">
    <source>
        <dbReference type="ARBA" id="ARBA00048670"/>
    </source>
</evidence>
<reference evidence="9 10" key="1">
    <citation type="submission" date="2017-12" db="EMBL/GenBank/DDBJ databases">
        <title>Phylogenetic diversity of female urinary microbiome.</title>
        <authorList>
            <person name="Thomas-White K."/>
            <person name="Wolfe A.J."/>
        </authorList>
    </citation>
    <scope>NUCLEOTIDE SEQUENCE [LARGE SCALE GENOMIC DNA]</scope>
    <source>
        <strain evidence="9 10">UMB0250</strain>
    </source>
</reference>
<evidence type="ECO:0000313" key="10">
    <source>
        <dbReference type="Proteomes" id="UP000234545"/>
    </source>
</evidence>
<dbReference type="Gene3D" id="3.30.70.1150">
    <property type="entry name" value="ACT-like. Chain A, domain 2"/>
    <property type="match status" value="1"/>
</dbReference>
<comment type="function">
    <text evidence="8">Catalyzes the conversion of 2 pyruvate molecules into acetolactate in the first common step of the biosynthetic pathway of the branched-amino acids such as leucine, isoleucine, and valine.</text>
</comment>
<protein>
    <recommendedName>
        <fullName evidence="8">Acetolactate synthase small subunit</fullName>
        <shortName evidence="8">AHAS</shortName>
        <shortName evidence="8">ALS</shortName>
        <ecNumber evidence="8">2.2.1.6</ecNumber>
    </recommendedName>
    <alternativeName>
        <fullName evidence="8">Acetohydroxy-acid synthase small subunit</fullName>
    </alternativeName>
</protein>
<dbReference type="Pfam" id="PF22629">
    <property type="entry name" value="ACT_AHAS_ss"/>
    <property type="match status" value="1"/>
</dbReference>
<dbReference type="GO" id="GO:0003984">
    <property type="term" value="F:acetolactate synthase activity"/>
    <property type="evidence" value="ECO:0007669"/>
    <property type="project" value="UniProtKB-UniRule"/>
</dbReference>
<evidence type="ECO:0000313" key="9">
    <source>
        <dbReference type="EMBL" id="PKY65803.1"/>
    </source>
</evidence>
<comment type="subunit">
    <text evidence="4 8">Dimer of large and small chains.</text>
</comment>
<comment type="pathway">
    <text evidence="2 8">Amino-acid biosynthesis; L-valine biosynthesis; L-valine from pyruvate: step 1/4.</text>
</comment>
<keyword evidence="6 8" id="KW-0100">Branched-chain amino acid biosynthesis</keyword>
<dbReference type="CDD" id="cd04878">
    <property type="entry name" value="ACT_AHAS"/>
    <property type="match status" value="1"/>
</dbReference>
<evidence type="ECO:0000256" key="2">
    <source>
        <dbReference type="ARBA" id="ARBA00005025"/>
    </source>
</evidence>
<comment type="pathway">
    <text evidence="1 8">Amino-acid biosynthesis; L-isoleucine biosynthesis; L-isoleucine from 2-oxobutanoate: step 1/4.</text>
</comment>
<dbReference type="GO" id="GO:0009099">
    <property type="term" value="P:L-valine biosynthetic process"/>
    <property type="evidence" value="ECO:0007669"/>
    <property type="project" value="UniProtKB-UniRule"/>
</dbReference>
<dbReference type="PROSITE" id="PS51671">
    <property type="entry name" value="ACT"/>
    <property type="match status" value="1"/>
</dbReference>
<dbReference type="RefSeq" id="WP_006681797.1">
    <property type="nucleotide sequence ID" value="NZ_CP048928.1"/>
</dbReference>
<evidence type="ECO:0000256" key="8">
    <source>
        <dbReference type="RuleBase" id="RU368092"/>
    </source>
</evidence>
<dbReference type="PANTHER" id="PTHR30239:SF0">
    <property type="entry name" value="ACETOLACTATE SYNTHASE SMALL SUBUNIT 1, CHLOROPLASTIC"/>
    <property type="match status" value="1"/>
</dbReference>
<sequence length="170" mass="18926">MAQTHTLSVLVENKPGVLTRVSALFARRAFNITSLTVGETEHPEISRMTIIVKAEDQPFEQVTKQLNKLVNVLKVVELEPEDSVERRLLLIKVRADEKRRTGVLQVVDLFRAHVVDVQTETVVIESIGSLSKLEALVRSLEQYGVTEIVQSGAVAIGRGSRSITDQLKEK</sequence>
<dbReference type="InterPro" id="IPR054480">
    <property type="entry name" value="AHAS_small-like_ACT"/>
</dbReference>
<dbReference type="FunFam" id="3.30.70.260:FF:000001">
    <property type="entry name" value="Acetolactate synthase, small subunit"/>
    <property type="match status" value="1"/>
</dbReference>
<evidence type="ECO:0000256" key="1">
    <source>
        <dbReference type="ARBA" id="ARBA00004974"/>
    </source>
</evidence>
<dbReference type="InterPro" id="IPR045865">
    <property type="entry name" value="ACT-like_dom_sf"/>
</dbReference>
<proteinExistence type="inferred from homology"/>
<dbReference type="GO" id="GO:0005829">
    <property type="term" value="C:cytosol"/>
    <property type="evidence" value="ECO:0007669"/>
    <property type="project" value="TreeGrafter"/>
</dbReference>
<dbReference type="GO" id="GO:1990610">
    <property type="term" value="F:acetolactate synthase regulator activity"/>
    <property type="evidence" value="ECO:0007669"/>
    <property type="project" value="UniProtKB-UniRule"/>
</dbReference>
<accession>A0A2I1I3Y6</accession>
<evidence type="ECO:0000256" key="4">
    <source>
        <dbReference type="ARBA" id="ARBA00011744"/>
    </source>
</evidence>
<dbReference type="Pfam" id="PF10369">
    <property type="entry name" value="ALS_ss_C"/>
    <property type="match status" value="1"/>
</dbReference>
<dbReference type="GO" id="GO:0009097">
    <property type="term" value="P:isoleucine biosynthetic process"/>
    <property type="evidence" value="ECO:0007669"/>
    <property type="project" value="UniProtKB-UniRule"/>
</dbReference>
<evidence type="ECO:0000256" key="5">
    <source>
        <dbReference type="ARBA" id="ARBA00022605"/>
    </source>
</evidence>
<keyword evidence="5 8" id="KW-0028">Amino-acid biosynthesis</keyword>
<evidence type="ECO:0000256" key="6">
    <source>
        <dbReference type="ARBA" id="ARBA00023304"/>
    </source>
</evidence>
<dbReference type="NCBIfam" id="NF008864">
    <property type="entry name" value="PRK11895.1"/>
    <property type="match status" value="1"/>
</dbReference>
<gene>
    <name evidence="9" type="ORF">CYJ25_07600</name>
</gene>
<comment type="catalytic activity">
    <reaction evidence="7 8">
        <text>2 pyruvate + H(+) = (2S)-2-acetolactate + CO2</text>
        <dbReference type="Rhea" id="RHEA:25249"/>
        <dbReference type="ChEBI" id="CHEBI:15361"/>
        <dbReference type="ChEBI" id="CHEBI:15378"/>
        <dbReference type="ChEBI" id="CHEBI:16526"/>
        <dbReference type="ChEBI" id="CHEBI:58476"/>
        <dbReference type="EC" id="2.2.1.6"/>
    </reaction>
</comment>
<dbReference type="AlphaFoldDB" id="A0A2I1I3Y6"/>
<dbReference type="InterPro" id="IPR004789">
    <property type="entry name" value="Acetalactate_synth_ssu"/>
</dbReference>
<dbReference type="Proteomes" id="UP000234545">
    <property type="component" value="Unassembled WGS sequence"/>
</dbReference>
<dbReference type="PANTHER" id="PTHR30239">
    <property type="entry name" value="ACETOLACTATE SYNTHASE SMALL SUBUNIT"/>
    <property type="match status" value="1"/>
</dbReference>
<comment type="caution">
    <text evidence="9">The sequence shown here is derived from an EMBL/GenBank/DDBJ whole genome shotgun (WGS) entry which is preliminary data.</text>
</comment>
<dbReference type="EC" id="2.2.1.6" evidence="8"/>